<proteinExistence type="inferred from homology"/>
<organism evidence="12">
    <name type="scientific">Chloropicon laureae</name>
    <dbReference type="NCBI Taxonomy" id="464258"/>
    <lineage>
        <taxon>Eukaryota</taxon>
        <taxon>Viridiplantae</taxon>
        <taxon>Chlorophyta</taxon>
        <taxon>Chloropicophyceae</taxon>
        <taxon>Chloropicales</taxon>
        <taxon>Chloropicaceae</taxon>
        <taxon>Chloropicon</taxon>
    </lineage>
</organism>
<evidence type="ECO:0000256" key="2">
    <source>
        <dbReference type="ARBA" id="ARBA00005652"/>
    </source>
</evidence>
<comment type="similarity">
    <text evidence="2 10">Belongs to the glycosyl hydrolase 14 family.</text>
</comment>
<feature type="binding site" evidence="9">
    <location>
        <position position="471"/>
    </location>
    <ligand>
        <name>substrate</name>
    </ligand>
</feature>
<dbReference type="GO" id="GO:0016161">
    <property type="term" value="F:beta-amylase activity"/>
    <property type="evidence" value="ECO:0007669"/>
    <property type="project" value="UniProtKB-EC"/>
</dbReference>
<dbReference type="PROSITE" id="PS00679">
    <property type="entry name" value="BETA_AMYLASE_2"/>
    <property type="match status" value="1"/>
</dbReference>
<evidence type="ECO:0000256" key="11">
    <source>
        <dbReference type="SAM" id="MobiDB-lite"/>
    </source>
</evidence>
<feature type="binding site" evidence="9">
    <location>
        <position position="242"/>
    </location>
    <ligand>
        <name>substrate</name>
    </ligand>
</feature>
<accession>A0A7S3DYH6</accession>
<feature type="binding site" evidence="9">
    <location>
        <position position="518"/>
    </location>
    <ligand>
        <name>substrate</name>
    </ligand>
</feature>
<evidence type="ECO:0000256" key="5">
    <source>
        <dbReference type="ARBA" id="ARBA00023277"/>
    </source>
</evidence>
<feature type="binding site" evidence="9">
    <location>
        <position position="594"/>
    </location>
    <ligand>
        <name>substrate</name>
    </ligand>
</feature>
<reference evidence="12" key="1">
    <citation type="submission" date="2021-01" db="EMBL/GenBank/DDBJ databases">
        <authorList>
            <person name="Corre E."/>
            <person name="Pelletier E."/>
            <person name="Niang G."/>
            <person name="Scheremetjew M."/>
            <person name="Finn R."/>
            <person name="Kale V."/>
            <person name="Holt S."/>
            <person name="Cochrane G."/>
            <person name="Meng A."/>
            <person name="Brown T."/>
            <person name="Cohen L."/>
        </authorList>
    </citation>
    <scope>NUCLEOTIDE SEQUENCE</scope>
    <source>
        <strain evidence="12">RCC856</strain>
    </source>
</reference>
<name>A0A7S3DYH6_9CHLO</name>
<gene>
    <name evidence="12" type="ORF">CLAU1311_LOCUS630</name>
</gene>
<feature type="binding site" evidence="9">
    <location>
        <position position="476"/>
    </location>
    <ligand>
        <name>substrate</name>
    </ligand>
</feature>
<dbReference type="PANTHER" id="PTHR31352:SF40">
    <property type="entry name" value="BETA-AMYLASE 6"/>
    <property type="match status" value="1"/>
</dbReference>
<dbReference type="Gene3D" id="3.20.20.80">
    <property type="entry name" value="Glycosidases"/>
    <property type="match status" value="1"/>
</dbReference>
<feature type="binding site" evidence="9">
    <location>
        <position position="202"/>
    </location>
    <ligand>
        <name>substrate</name>
    </ligand>
</feature>
<keyword evidence="4 10" id="KW-0378">Hydrolase</keyword>
<feature type="region of interest" description="Disordered" evidence="11">
    <location>
        <begin position="118"/>
        <end position="147"/>
    </location>
</feature>
<feature type="active site" description="Proton acceptor" evidence="8">
    <location>
        <position position="556"/>
    </location>
</feature>
<feature type="binding site" evidence="9">
    <location>
        <begin position="557"/>
        <end position="558"/>
    </location>
    <ligand>
        <name>substrate</name>
    </ligand>
</feature>
<dbReference type="EC" id="3.2.1.2" evidence="3 10"/>
<evidence type="ECO:0000256" key="4">
    <source>
        <dbReference type="ARBA" id="ARBA00022801"/>
    </source>
</evidence>
<dbReference type="PRINTS" id="PR00750">
    <property type="entry name" value="BETAAMYLASE"/>
</dbReference>
<evidence type="ECO:0000256" key="10">
    <source>
        <dbReference type="RuleBase" id="RU000509"/>
    </source>
</evidence>
<comment type="catalytic activity">
    <reaction evidence="1 10">
        <text>Hydrolysis of (1-&gt;4)-alpha-D-glucosidic linkages in polysaccharides so as to remove successive maltose units from the non-reducing ends of the chains.</text>
        <dbReference type="EC" id="3.2.1.2"/>
    </reaction>
</comment>
<dbReference type="Pfam" id="PF01373">
    <property type="entry name" value="Glyco_hydro_14"/>
    <property type="match status" value="2"/>
</dbReference>
<protein>
    <recommendedName>
        <fullName evidence="3 10">Beta-amylase</fullName>
        <ecNumber evidence="3 10">3.2.1.2</ecNumber>
    </recommendedName>
</protein>
<evidence type="ECO:0000256" key="8">
    <source>
        <dbReference type="PIRSR" id="PIRSR601554-1"/>
    </source>
</evidence>
<dbReference type="EMBL" id="HBHU01001007">
    <property type="protein sequence ID" value="CAE0008709.1"/>
    <property type="molecule type" value="Transcribed_RNA"/>
</dbReference>
<feature type="region of interest" description="Disordered" evidence="11">
    <location>
        <begin position="1"/>
        <end position="26"/>
    </location>
</feature>
<dbReference type="InterPro" id="IPR017853">
    <property type="entry name" value="GH"/>
</dbReference>
<feature type="compositionally biased region" description="Basic and acidic residues" evidence="11">
    <location>
        <begin position="119"/>
        <end position="132"/>
    </location>
</feature>
<keyword evidence="5 10" id="KW-0119">Carbohydrate metabolism</keyword>
<sequence length="631" mass="70051">MNALRVGQRQRVSASRSDPTCGLPCTSGRPHSGQLLLLRRRGLDWAAFGRSVNVAHGMSDPSAKRDKVRAGSSSRPLSGTVWKRARHASVLQQTCESLFASSAPVSVEVIEHNAAQESEQLREKAANDEDGKATPQDPGAAMASDGKQPKAKVPVYVMLQLDTVWRQEQEGGVYNPVLKTPKALNECLQRLKAAGVTGVMVDVWWGMAEAEAPRKYNFDAYLELLRMAALNGLKVQAVMSFHAAGGNVGDNVNIPLPDWVLQVGKEHPDVFYTDASGCRNPECLSLGCDNEALLLGRTPVEAYRDFVQAFLQATEGYLGWVVSEVTVGLGPAGEMRYPSYPEGDGRWRFPGIGEFQCYDKYMLADLKEKAREVGHPEWGHGGPHDSGNYTKCPWETGFFDPQNGSYKTEYGDFFLQWYSGMLIDHADRVLGEVAEVVRGWQCPPQMAIACSNAEDGTKTLRQLEEVKLGIKLAGVHWWYKSSSHAGELTAGYYNTRHRNGYKAIMEMLGRHSAVANFTAVEMRDCEQPEYAKCSPQGLLAQLQEDAFEFGIPLSGENALQRYDKFALDQIEHASYGEEAIDSNCPQLKRLTFLRMGQSMFDNWDAFESFIARMNRRVPGDASEYKVNNVFQ</sequence>
<evidence type="ECO:0000256" key="9">
    <source>
        <dbReference type="PIRSR" id="PIRSR601554-2"/>
    </source>
</evidence>
<evidence type="ECO:0000313" key="12">
    <source>
        <dbReference type="EMBL" id="CAE0008709.1"/>
    </source>
</evidence>
<dbReference type="AlphaFoldDB" id="A0A7S3DYH6"/>
<keyword evidence="6 10" id="KW-0326">Glycosidase</keyword>
<feature type="binding site" evidence="9">
    <location>
        <position position="250"/>
    </location>
    <ligand>
        <name>substrate</name>
    </ligand>
</feature>
<keyword evidence="7 10" id="KW-0624">Polysaccharide degradation</keyword>
<dbReference type="InterPro" id="IPR001554">
    <property type="entry name" value="Glyco_hydro_14"/>
</dbReference>
<feature type="region of interest" description="Disordered" evidence="11">
    <location>
        <begin position="57"/>
        <end position="77"/>
    </location>
</feature>
<evidence type="ECO:0000256" key="7">
    <source>
        <dbReference type="ARBA" id="ARBA00023326"/>
    </source>
</evidence>
<dbReference type="PANTHER" id="PTHR31352">
    <property type="entry name" value="BETA-AMYLASE 1, CHLOROPLASTIC"/>
    <property type="match status" value="1"/>
</dbReference>
<evidence type="ECO:0000256" key="6">
    <source>
        <dbReference type="ARBA" id="ARBA00023295"/>
    </source>
</evidence>
<feature type="active site" description="Proton donor" evidence="8">
    <location>
        <position position="334"/>
    </location>
</feature>
<dbReference type="SUPFAM" id="SSF51445">
    <property type="entry name" value="(Trans)glycosidases"/>
    <property type="match status" value="1"/>
</dbReference>
<evidence type="ECO:0000256" key="3">
    <source>
        <dbReference type="ARBA" id="ARBA00012594"/>
    </source>
</evidence>
<evidence type="ECO:0000256" key="1">
    <source>
        <dbReference type="ARBA" id="ARBA00000546"/>
    </source>
</evidence>
<dbReference type="InterPro" id="IPR018238">
    <property type="entry name" value="Glyco_hydro_14_CS"/>
</dbReference>
<dbReference type="GO" id="GO:0000272">
    <property type="term" value="P:polysaccharide catabolic process"/>
    <property type="evidence" value="ECO:0007669"/>
    <property type="project" value="UniProtKB-KW"/>
</dbReference>